<dbReference type="EMBL" id="NOZQ01000110">
    <property type="protein sequence ID" value="OYD15566.1"/>
    <property type="molecule type" value="Genomic_DNA"/>
</dbReference>
<dbReference type="SUPFAM" id="SSF74650">
    <property type="entry name" value="Galactose mutarotase-like"/>
    <property type="match status" value="1"/>
</dbReference>
<dbReference type="Gene3D" id="2.70.98.30">
    <property type="entry name" value="Golgi alpha-mannosidase II, domain 4"/>
    <property type="match status" value="1"/>
</dbReference>
<organism evidence="3 4">
    <name type="scientific">candidate division WOR-3 bacterium JGI_Cruoil_03_44_89</name>
    <dbReference type="NCBI Taxonomy" id="1973748"/>
    <lineage>
        <taxon>Bacteria</taxon>
        <taxon>Bacteria division WOR-3</taxon>
    </lineage>
</organism>
<dbReference type="SUPFAM" id="SSF88713">
    <property type="entry name" value="Glycoside hydrolase/deacetylase"/>
    <property type="match status" value="1"/>
</dbReference>
<evidence type="ECO:0000259" key="1">
    <source>
        <dbReference type="Pfam" id="PF01074"/>
    </source>
</evidence>
<evidence type="ECO:0000313" key="4">
    <source>
        <dbReference type="Proteomes" id="UP000215215"/>
    </source>
</evidence>
<dbReference type="Proteomes" id="UP000215215">
    <property type="component" value="Unassembled WGS sequence"/>
</dbReference>
<proteinExistence type="predicted"/>
<dbReference type="InterPro" id="IPR041147">
    <property type="entry name" value="GH38_C"/>
</dbReference>
<dbReference type="InterPro" id="IPR026444">
    <property type="entry name" value="Secre_tail"/>
</dbReference>
<dbReference type="Pfam" id="PF17677">
    <property type="entry name" value="Glyco_hydro38C2"/>
    <property type="match status" value="1"/>
</dbReference>
<gene>
    <name evidence="3" type="ORF">CH333_05420</name>
</gene>
<feature type="domain" description="Glycoside hydrolase family 38 N-terminal" evidence="1">
    <location>
        <begin position="56"/>
        <end position="328"/>
    </location>
</feature>
<dbReference type="PANTHER" id="PTHR46017:SF1">
    <property type="entry name" value="ALPHA-MANNOSIDASE 2C1"/>
    <property type="match status" value="1"/>
</dbReference>
<evidence type="ECO:0008006" key="5">
    <source>
        <dbReference type="Google" id="ProtNLM"/>
    </source>
</evidence>
<dbReference type="AlphaFoldDB" id="A0A235BTL3"/>
<dbReference type="Gene3D" id="3.20.110.10">
    <property type="entry name" value="Glycoside hydrolase 38, N terminal domain"/>
    <property type="match status" value="1"/>
</dbReference>
<dbReference type="Pfam" id="PF01074">
    <property type="entry name" value="Glyco_hydro_38N"/>
    <property type="match status" value="1"/>
</dbReference>
<evidence type="ECO:0000259" key="2">
    <source>
        <dbReference type="Pfam" id="PF17677"/>
    </source>
</evidence>
<dbReference type="InterPro" id="IPR000602">
    <property type="entry name" value="Glyco_hydro_38_N"/>
</dbReference>
<dbReference type="GO" id="GO:0009313">
    <property type="term" value="P:oligosaccharide catabolic process"/>
    <property type="evidence" value="ECO:0007669"/>
    <property type="project" value="TreeGrafter"/>
</dbReference>
<feature type="domain" description="Glycosyl hydrolases family 38 C-terminal" evidence="2">
    <location>
        <begin position="770"/>
        <end position="839"/>
    </location>
</feature>
<reference evidence="3 4" key="1">
    <citation type="submission" date="2017-07" db="EMBL/GenBank/DDBJ databases">
        <title>Recovery of genomes from metagenomes via a dereplication, aggregation, and scoring strategy.</title>
        <authorList>
            <person name="Sieber C.M."/>
            <person name="Probst A.J."/>
            <person name="Sharrar A."/>
            <person name="Thomas B.C."/>
            <person name="Hess M."/>
            <person name="Tringe S.G."/>
            <person name="Banfield J.F."/>
        </authorList>
    </citation>
    <scope>NUCLEOTIDE SEQUENCE [LARGE SCALE GENOMIC DNA]</scope>
    <source>
        <strain evidence="3">JGI_Cruoil_03_44_89</strain>
    </source>
</reference>
<dbReference type="InterPro" id="IPR027291">
    <property type="entry name" value="Glyco_hydro_38_N_sf"/>
</dbReference>
<dbReference type="PANTHER" id="PTHR46017">
    <property type="entry name" value="ALPHA-MANNOSIDASE 2C1"/>
    <property type="match status" value="1"/>
</dbReference>
<name>A0A235BTL3_UNCW3</name>
<dbReference type="GO" id="GO:0006013">
    <property type="term" value="P:mannose metabolic process"/>
    <property type="evidence" value="ECO:0007669"/>
    <property type="project" value="InterPro"/>
</dbReference>
<protein>
    <recommendedName>
        <fullName evidence="5">Glycoside hydrolase family 38 N-terminal domain-containing protein</fullName>
    </recommendedName>
</protein>
<comment type="caution">
    <text evidence="3">The sequence shown here is derived from an EMBL/GenBank/DDBJ whole genome shotgun (WGS) entry which is preliminary data.</text>
</comment>
<dbReference type="InterPro" id="IPR011013">
    <property type="entry name" value="Gal_mutarotase_sf_dom"/>
</dbReference>
<dbReference type="GO" id="GO:0004559">
    <property type="term" value="F:alpha-mannosidase activity"/>
    <property type="evidence" value="ECO:0007669"/>
    <property type="project" value="InterPro"/>
</dbReference>
<dbReference type="InterPro" id="IPR011330">
    <property type="entry name" value="Glyco_hydro/deAcase_b/a-brl"/>
</dbReference>
<dbReference type="GO" id="GO:0030246">
    <property type="term" value="F:carbohydrate binding"/>
    <property type="evidence" value="ECO:0007669"/>
    <property type="project" value="InterPro"/>
</dbReference>
<dbReference type="NCBIfam" id="TIGR04183">
    <property type="entry name" value="Por_Secre_tail"/>
    <property type="match status" value="1"/>
</dbReference>
<dbReference type="CDD" id="cd10791">
    <property type="entry name" value="GH38N_AMII_like_1"/>
    <property type="match status" value="1"/>
</dbReference>
<sequence>MYGRTAVRPYIKILIAQIGVNSITPNLVMFYNHRNFFIIPFFSFLCGVSSAEIDRVYLVPFSHLDVGYTAPVDSIEILQNSYLDSVIEFIKQTEGWPEGSRFKWTIECWWVLENYIRDRTPEEVSNLISHINAGDIEIGAFYANLFTELSGPEELIRSIKPPLGIKPKTGMIDDVPGYTWLIPEILAGTDVSYLSVAPNSVLSDFFQETELPRPFFWKGADGSRVLVWYCTDTLWAYLEGATLGFFSSYENVANNLPQLLNRLESEGYPYSAIHICCVTGDNGPPSLKACEIAAQWNENHNSPKIIVSTNSAFFEYMMENHESEMETYSGDAPGWWTFIISSCAREGVENMALIDIIPKVEIVSSLATISNENFDYPQDIWDLYRGSLLFSEHTFGAWNIEDSPEMWGDKVSWLTGSLAKSDTLINDALHSISGKIASFESSVAVFNTLPLRRDDIASIGLGLLNITDSLLIVIDVESGDTVPSQVEGDTLYFLASSVPPLGYRTYRIVESPKICGQKDSLQNSFYRVEIDPLTGGISSIYDIEEGTELVGTGEPLAKYVYNGNQGPTSVEIIHGESGPLFESLVIDMGAPGSRGVRSQVILYKHVKKLEINITIDKKESVPPMESIHFPFHFASLGDVFYYIPSGMVNLYDDELSGFRTLHYAVQHCVAVLGDGMNCVLASNAPLFRFLTDSPSFDCIVHFASQGGLYRASTGLITFRFGITSGEDLSPDRFAYSFSNPLITLPVSSGSGSLPEGGYSFINIEPDFMRLLTLKKADDGYGLILRLKNPKDESAFLRINCGFNLNSAYLTTILEEKIQSLIVDSNSIEFPVSPHLISTVRLIPSSTDEASGVSWLKVFPNPALGEVYFSSELPGQMEVDIFDIGGRLTCSISGENPRWLLTDNQGREVPSGIYFYRAKTGLIEKTGKVVIIGRR</sequence>
<accession>A0A235BTL3</accession>
<evidence type="ECO:0000313" key="3">
    <source>
        <dbReference type="EMBL" id="OYD15566.1"/>
    </source>
</evidence>